<keyword evidence="3" id="KW-1185">Reference proteome</keyword>
<comment type="caution">
    <text evidence="2">The sequence shown here is derived from an EMBL/GenBank/DDBJ whole genome shotgun (WGS) entry which is preliminary data.</text>
</comment>
<accession>A0A4Z2IZZ3</accession>
<feature type="compositionally biased region" description="Basic residues" evidence="1">
    <location>
        <begin position="57"/>
        <end position="66"/>
    </location>
</feature>
<evidence type="ECO:0000313" key="2">
    <source>
        <dbReference type="EMBL" id="TNN83600.1"/>
    </source>
</evidence>
<sequence>MDANLREEAKEKWAGPLGEKLRGLSNGLLPVEIHMDGAEQRTYTIHADDASPTTTSSKKHSARLRL</sequence>
<gene>
    <name evidence="2" type="ORF">EYF80_006118</name>
</gene>
<organism evidence="2 3">
    <name type="scientific">Liparis tanakae</name>
    <name type="common">Tanaka's snailfish</name>
    <dbReference type="NCBI Taxonomy" id="230148"/>
    <lineage>
        <taxon>Eukaryota</taxon>
        <taxon>Metazoa</taxon>
        <taxon>Chordata</taxon>
        <taxon>Craniata</taxon>
        <taxon>Vertebrata</taxon>
        <taxon>Euteleostomi</taxon>
        <taxon>Actinopterygii</taxon>
        <taxon>Neopterygii</taxon>
        <taxon>Teleostei</taxon>
        <taxon>Neoteleostei</taxon>
        <taxon>Acanthomorphata</taxon>
        <taxon>Eupercaria</taxon>
        <taxon>Perciformes</taxon>
        <taxon>Cottioidei</taxon>
        <taxon>Cottales</taxon>
        <taxon>Liparidae</taxon>
        <taxon>Liparis</taxon>
    </lineage>
</organism>
<evidence type="ECO:0000313" key="3">
    <source>
        <dbReference type="Proteomes" id="UP000314294"/>
    </source>
</evidence>
<feature type="region of interest" description="Disordered" evidence="1">
    <location>
        <begin position="44"/>
        <end position="66"/>
    </location>
</feature>
<reference evidence="2 3" key="1">
    <citation type="submission" date="2019-03" db="EMBL/GenBank/DDBJ databases">
        <title>First draft genome of Liparis tanakae, snailfish: a comprehensive survey of snailfish specific genes.</title>
        <authorList>
            <person name="Kim W."/>
            <person name="Song I."/>
            <person name="Jeong J.-H."/>
            <person name="Kim D."/>
            <person name="Kim S."/>
            <person name="Ryu S."/>
            <person name="Song J.Y."/>
            <person name="Lee S.K."/>
        </authorList>
    </citation>
    <scope>NUCLEOTIDE SEQUENCE [LARGE SCALE GENOMIC DNA]</scope>
    <source>
        <tissue evidence="2">Muscle</tissue>
    </source>
</reference>
<name>A0A4Z2IZZ3_9TELE</name>
<dbReference type="EMBL" id="SRLO01000032">
    <property type="protein sequence ID" value="TNN83600.1"/>
    <property type="molecule type" value="Genomic_DNA"/>
</dbReference>
<dbReference type="AlphaFoldDB" id="A0A4Z2IZZ3"/>
<evidence type="ECO:0000256" key="1">
    <source>
        <dbReference type="SAM" id="MobiDB-lite"/>
    </source>
</evidence>
<proteinExistence type="predicted"/>
<protein>
    <submittedName>
        <fullName evidence="2">Uncharacterized protein</fullName>
    </submittedName>
</protein>
<dbReference type="Proteomes" id="UP000314294">
    <property type="component" value="Unassembled WGS sequence"/>
</dbReference>